<feature type="transmembrane region" description="Helical" evidence="10">
    <location>
        <begin position="216"/>
        <end position="249"/>
    </location>
</feature>
<evidence type="ECO:0000256" key="1">
    <source>
        <dbReference type="ARBA" id="ARBA00004651"/>
    </source>
</evidence>
<evidence type="ECO:0000256" key="6">
    <source>
        <dbReference type="ARBA" id="ARBA00023053"/>
    </source>
</evidence>
<dbReference type="OrthoDB" id="9809206at2"/>
<feature type="transmembrane region" description="Helical" evidence="10">
    <location>
        <begin position="28"/>
        <end position="48"/>
    </location>
</feature>
<evidence type="ECO:0000256" key="4">
    <source>
        <dbReference type="ARBA" id="ARBA00022692"/>
    </source>
</evidence>
<keyword evidence="4 10" id="KW-0812">Transmembrane</keyword>
<feature type="transmembrane region" description="Helical" evidence="10">
    <location>
        <begin position="186"/>
        <end position="204"/>
    </location>
</feature>
<evidence type="ECO:0000256" key="7">
    <source>
        <dbReference type="ARBA" id="ARBA00023065"/>
    </source>
</evidence>
<dbReference type="Pfam" id="PF00999">
    <property type="entry name" value="Na_H_Exchanger"/>
    <property type="match status" value="1"/>
</dbReference>
<feature type="transmembrane region" description="Helical" evidence="10">
    <location>
        <begin position="269"/>
        <end position="287"/>
    </location>
</feature>
<evidence type="ECO:0000313" key="12">
    <source>
        <dbReference type="EMBL" id="RNF39547.1"/>
    </source>
</evidence>
<keyword evidence="3" id="KW-1003">Cell membrane</keyword>
<organism evidence="12 13">
    <name type="scientific">Planococcus salinus</name>
    <dbReference type="NCBI Taxonomy" id="1848460"/>
    <lineage>
        <taxon>Bacteria</taxon>
        <taxon>Bacillati</taxon>
        <taxon>Bacillota</taxon>
        <taxon>Bacilli</taxon>
        <taxon>Bacillales</taxon>
        <taxon>Caryophanaceae</taxon>
        <taxon>Planococcus</taxon>
    </lineage>
</organism>
<sequence>MVAHQILILLFIGYLIYTIDLKKEYFPVPVVLVVIGMGLSFIPFFDSLTVSKEIIFNVFLPAILFTSAYQFPLKHLKKYAGIIAALSTVGLMATAALLGLGIYLVSGPFISISMTGAFLLAAILIPTDPVSVTSILKQSTGADDIADMVEGESMINDGTSIVIFTIFLSMFQTGNGFSVGKFITDFLLVSLGGIALGLLFGWLLSKAIHFTHEKQYQVMLTVVVAYGGFYIAEAIGVSGVLATVVAGILVSFEFGREIHETNIKESLDGFWDIVSPTLLSILFLLIGTRAMDYLVFPEWGIAVAIFLLSLIARFVVLGGFVYGVPAWRNQFNNDFTTISLLTWSGIKGSMSVALLLWLEEAASEGDQLLVSLAFGAVLLSLVVQSIGIYPLTKFLSNKEQ</sequence>
<dbReference type="GO" id="GO:0098719">
    <property type="term" value="P:sodium ion import across plasma membrane"/>
    <property type="evidence" value="ECO:0007669"/>
    <property type="project" value="TreeGrafter"/>
</dbReference>
<evidence type="ECO:0000313" key="13">
    <source>
        <dbReference type="Proteomes" id="UP000275473"/>
    </source>
</evidence>
<keyword evidence="7" id="KW-0406">Ion transport</keyword>
<accession>A0A3M8P794</accession>
<dbReference type="RefSeq" id="WP_123165247.1">
    <property type="nucleotide sequence ID" value="NZ_RIAX01000005.1"/>
</dbReference>
<name>A0A3M8P794_9BACL</name>
<keyword evidence="2" id="KW-0813">Transport</keyword>
<gene>
    <name evidence="12" type="ORF">EEX84_08715</name>
</gene>
<evidence type="ECO:0000256" key="3">
    <source>
        <dbReference type="ARBA" id="ARBA00022475"/>
    </source>
</evidence>
<dbReference type="GO" id="GO:0015385">
    <property type="term" value="F:sodium:proton antiporter activity"/>
    <property type="evidence" value="ECO:0007669"/>
    <property type="project" value="InterPro"/>
</dbReference>
<feature type="transmembrane region" description="Helical" evidence="10">
    <location>
        <begin position="369"/>
        <end position="391"/>
    </location>
</feature>
<reference evidence="12 13" key="1">
    <citation type="journal article" date="2018" name="Int. J. Syst. Evol. Microbiol.">
        <title>Planococcus salinus sp. nov., a moderately halophilic bacterium isolated from a saline-alkali soil.</title>
        <authorList>
            <person name="Gan L."/>
        </authorList>
    </citation>
    <scope>NUCLEOTIDE SEQUENCE [LARGE SCALE GENOMIC DNA]</scope>
    <source>
        <strain evidence="12 13">LCB217</strain>
    </source>
</reference>
<feature type="domain" description="Cation/H+ exchanger transmembrane" evidence="11">
    <location>
        <begin position="9"/>
        <end position="392"/>
    </location>
</feature>
<evidence type="ECO:0000256" key="8">
    <source>
        <dbReference type="ARBA" id="ARBA00023136"/>
    </source>
</evidence>
<evidence type="ECO:0000256" key="9">
    <source>
        <dbReference type="ARBA" id="ARBA00023201"/>
    </source>
</evidence>
<keyword evidence="13" id="KW-1185">Reference proteome</keyword>
<feature type="transmembrane region" description="Helical" evidence="10">
    <location>
        <begin position="335"/>
        <end position="357"/>
    </location>
</feature>
<dbReference type="GO" id="GO:0005886">
    <property type="term" value="C:plasma membrane"/>
    <property type="evidence" value="ECO:0007669"/>
    <property type="project" value="UniProtKB-SubCell"/>
</dbReference>
<dbReference type="EMBL" id="RIAX01000005">
    <property type="protein sequence ID" value="RNF39547.1"/>
    <property type="molecule type" value="Genomic_DNA"/>
</dbReference>
<feature type="transmembrane region" description="Helical" evidence="10">
    <location>
        <begin position="79"/>
        <end position="103"/>
    </location>
</feature>
<dbReference type="GO" id="GO:0015386">
    <property type="term" value="F:potassium:proton antiporter activity"/>
    <property type="evidence" value="ECO:0007669"/>
    <property type="project" value="TreeGrafter"/>
</dbReference>
<evidence type="ECO:0000256" key="10">
    <source>
        <dbReference type="SAM" id="Phobius"/>
    </source>
</evidence>
<evidence type="ECO:0000256" key="5">
    <source>
        <dbReference type="ARBA" id="ARBA00022989"/>
    </source>
</evidence>
<keyword evidence="5 10" id="KW-1133">Transmembrane helix</keyword>
<comment type="subcellular location">
    <subcellularLocation>
        <location evidence="1">Cell membrane</location>
        <topology evidence="1">Multi-pass membrane protein</topology>
    </subcellularLocation>
</comment>
<keyword evidence="6" id="KW-0915">Sodium</keyword>
<evidence type="ECO:0000259" key="11">
    <source>
        <dbReference type="Pfam" id="PF00999"/>
    </source>
</evidence>
<feature type="transmembrane region" description="Helical" evidence="10">
    <location>
        <begin position="54"/>
        <end position="72"/>
    </location>
</feature>
<dbReference type="InterPro" id="IPR018422">
    <property type="entry name" value="Cation/H_exchanger_CPA1"/>
</dbReference>
<protein>
    <submittedName>
        <fullName evidence="12">Sodium:proton antiporter</fullName>
    </submittedName>
</protein>
<dbReference type="InterPro" id="IPR006153">
    <property type="entry name" value="Cation/H_exchanger_TM"/>
</dbReference>
<dbReference type="Proteomes" id="UP000275473">
    <property type="component" value="Unassembled WGS sequence"/>
</dbReference>
<keyword evidence="8 10" id="KW-0472">Membrane</keyword>
<comment type="caution">
    <text evidence="12">The sequence shown here is derived from an EMBL/GenBank/DDBJ whole genome shotgun (WGS) entry which is preliminary data.</text>
</comment>
<feature type="transmembrane region" description="Helical" evidence="10">
    <location>
        <begin position="299"/>
        <end position="323"/>
    </location>
</feature>
<proteinExistence type="predicted"/>
<dbReference type="PANTHER" id="PTHR10110:SF86">
    <property type="entry name" value="SODIUM_HYDROGEN EXCHANGER 7"/>
    <property type="match status" value="1"/>
</dbReference>
<dbReference type="PANTHER" id="PTHR10110">
    <property type="entry name" value="SODIUM/HYDROGEN EXCHANGER"/>
    <property type="match status" value="1"/>
</dbReference>
<keyword evidence="9" id="KW-0739">Sodium transport</keyword>
<feature type="transmembrane region" description="Helical" evidence="10">
    <location>
        <begin position="6"/>
        <end position="21"/>
    </location>
</feature>
<feature type="transmembrane region" description="Helical" evidence="10">
    <location>
        <begin position="161"/>
        <end position="180"/>
    </location>
</feature>
<feature type="transmembrane region" description="Helical" evidence="10">
    <location>
        <begin position="109"/>
        <end position="127"/>
    </location>
</feature>
<evidence type="ECO:0000256" key="2">
    <source>
        <dbReference type="ARBA" id="ARBA00022448"/>
    </source>
</evidence>
<dbReference type="AlphaFoldDB" id="A0A3M8P794"/>
<dbReference type="GO" id="GO:0051453">
    <property type="term" value="P:regulation of intracellular pH"/>
    <property type="evidence" value="ECO:0007669"/>
    <property type="project" value="TreeGrafter"/>
</dbReference>
<dbReference type="Gene3D" id="6.10.140.1330">
    <property type="match status" value="1"/>
</dbReference>